<evidence type="ECO:0000256" key="1">
    <source>
        <dbReference type="ARBA" id="ARBA00023002"/>
    </source>
</evidence>
<accession>E3J1I0</accession>
<dbReference type="PRINTS" id="PR00069">
    <property type="entry name" value="ALDKETRDTASE"/>
</dbReference>
<dbReference type="InterPro" id="IPR050523">
    <property type="entry name" value="AKR_Detox_Biosynth"/>
</dbReference>
<evidence type="ECO:0000313" key="3">
    <source>
        <dbReference type="EMBL" id="ADP81648.1"/>
    </source>
</evidence>
<feature type="domain" description="NADP-dependent oxidoreductase" evidence="2">
    <location>
        <begin position="16"/>
        <end position="308"/>
    </location>
</feature>
<sequence length="315" mass="33083">MQTRPLGTSGPAVSVVGLGCNNFGMKIDAVATAAVVGAALDAGITHFDTAEMYGGGKSEEYLGAALGSRRDEVVIATKVLPRPADEPYTPGILRRRILAGCEGSLRRLGTDRIDVYYQHYVDADAPNAEAMDTFNELVEAGKMRHLACSNVTGPQIEERASYADEHRVAPFTAAQIEWSLLSRSVEAQIVPAAVKAGMGIVPYFPLASGLLSGKYQAGVPFPAGSRLADLPFFARTATAENFAYIDALTAFARERGHTILELAIAWLAAQTGVSSVIAGATRPEQVAANAAAAAWELTAADLTALDRIPPPPAAA</sequence>
<name>E3J1I0_PSEI1</name>
<protein>
    <submittedName>
        <fullName evidence="3">Aldo/keto reductase</fullName>
    </submittedName>
</protein>
<evidence type="ECO:0000259" key="2">
    <source>
        <dbReference type="Pfam" id="PF00248"/>
    </source>
</evidence>
<dbReference type="RefSeq" id="WP_013424766.1">
    <property type="nucleotide sequence ID" value="NC_014666.1"/>
</dbReference>
<dbReference type="HOGENOM" id="CLU_023205_2_0_11"/>
<proteinExistence type="predicted"/>
<dbReference type="PROSITE" id="PS51257">
    <property type="entry name" value="PROKAR_LIPOPROTEIN"/>
    <property type="match status" value="1"/>
</dbReference>
<dbReference type="OrthoDB" id="3664926at2"/>
<dbReference type="Gene3D" id="3.20.20.100">
    <property type="entry name" value="NADP-dependent oxidoreductase domain"/>
    <property type="match status" value="1"/>
</dbReference>
<dbReference type="InterPro" id="IPR036812">
    <property type="entry name" value="NAD(P)_OxRdtase_dom_sf"/>
</dbReference>
<organism evidence="3 4">
    <name type="scientific">Pseudofrankia inefficax (strain DSM 45817 / CECT 9037 / DDB 130130 / EuI1c)</name>
    <name type="common">Frankia inefficax</name>
    <dbReference type="NCBI Taxonomy" id="298654"/>
    <lineage>
        <taxon>Bacteria</taxon>
        <taxon>Bacillati</taxon>
        <taxon>Actinomycetota</taxon>
        <taxon>Actinomycetes</taxon>
        <taxon>Frankiales</taxon>
        <taxon>Frankiaceae</taxon>
        <taxon>Pseudofrankia</taxon>
    </lineage>
</organism>
<dbReference type="GO" id="GO:0005829">
    <property type="term" value="C:cytosol"/>
    <property type="evidence" value="ECO:0007669"/>
    <property type="project" value="TreeGrafter"/>
</dbReference>
<gene>
    <name evidence="3" type="ordered locus">FraEuI1c_3641</name>
</gene>
<dbReference type="EMBL" id="CP002299">
    <property type="protein sequence ID" value="ADP81648.1"/>
    <property type="molecule type" value="Genomic_DNA"/>
</dbReference>
<dbReference type="SUPFAM" id="SSF51430">
    <property type="entry name" value="NAD(P)-linked oxidoreductase"/>
    <property type="match status" value="1"/>
</dbReference>
<reference evidence="3 4" key="1">
    <citation type="submission" date="2010-10" db="EMBL/GenBank/DDBJ databases">
        <title>Complete sequence of Frankia sp. EuI1c.</title>
        <authorList>
            <consortium name="US DOE Joint Genome Institute"/>
            <person name="Lucas S."/>
            <person name="Copeland A."/>
            <person name="Lapidus A."/>
            <person name="Cheng J.-F."/>
            <person name="Bruce D."/>
            <person name="Goodwin L."/>
            <person name="Pitluck S."/>
            <person name="Chertkov O."/>
            <person name="Detter J.C."/>
            <person name="Han C."/>
            <person name="Tapia R."/>
            <person name="Land M."/>
            <person name="Hauser L."/>
            <person name="Jeffries C."/>
            <person name="Kyrpides N."/>
            <person name="Ivanova N."/>
            <person name="Mikhailova N."/>
            <person name="Beauchemin N."/>
            <person name="Sen A."/>
            <person name="Sur S.A."/>
            <person name="Gtari M."/>
            <person name="Wall L."/>
            <person name="Tisa L."/>
            <person name="Woyke T."/>
        </authorList>
    </citation>
    <scope>NUCLEOTIDE SEQUENCE [LARGE SCALE GENOMIC DNA]</scope>
    <source>
        <strain evidence="4">DSM 45817 / CECT 9037 / EuI1c</strain>
    </source>
</reference>
<dbReference type="InParanoid" id="E3J1I0"/>
<dbReference type="PANTHER" id="PTHR43364:SF4">
    <property type="entry name" value="NAD(P)-LINKED OXIDOREDUCTASE SUPERFAMILY PROTEIN"/>
    <property type="match status" value="1"/>
</dbReference>
<dbReference type="STRING" id="298654.FraEuI1c_3641"/>
<keyword evidence="4" id="KW-1185">Reference proteome</keyword>
<dbReference type="GO" id="GO:0016491">
    <property type="term" value="F:oxidoreductase activity"/>
    <property type="evidence" value="ECO:0007669"/>
    <property type="project" value="UniProtKB-KW"/>
</dbReference>
<dbReference type="AlphaFoldDB" id="E3J1I0"/>
<dbReference type="InterPro" id="IPR020471">
    <property type="entry name" value="AKR"/>
</dbReference>
<keyword evidence="1" id="KW-0560">Oxidoreductase</keyword>
<dbReference type="Proteomes" id="UP000002484">
    <property type="component" value="Chromosome"/>
</dbReference>
<dbReference type="PANTHER" id="PTHR43364">
    <property type="entry name" value="NADH-SPECIFIC METHYLGLYOXAL REDUCTASE-RELATED"/>
    <property type="match status" value="1"/>
</dbReference>
<dbReference type="KEGG" id="fri:FraEuI1c_3641"/>
<dbReference type="Pfam" id="PF00248">
    <property type="entry name" value="Aldo_ket_red"/>
    <property type="match status" value="1"/>
</dbReference>
<dbReference type="eggNOG" id="COG0667">
    <property type="taxonomic scope" value="Bacteria"/>
</dbReference>
<evidence type="ECO:0000313" key="4">
    <source>
        <dbReference type="Proteomes" id="UP000002484"/>
    </source>
</evidence>
<dbReference type="InterPro" id="IPR023210">
    <property type="entry name" value="NADP_OxRdtase_dom"/>
</dbReference>